<reference evidence="1" key="1">
    <citation type="submission" date="2022-10" db="EMBL/GenBank/DDBJ databases">
        <title>Culturing micro-colonial fungi from biological soil crusts in the Mojave desert and describing Neophaeococcomyces mojavensis, and introducing the new genera and species Taxawa tesnikishii.</title>
        <authorList>
            <person name="Kurbessoian T."/>
            <person name="Stajich J.E."/>
        </authorList>
    </citation>
    <scope>NUCLEOTIDE SEQUENCE</scope>
    <source>
        <strain evidence="1">TK_35</strain>
    </source>
</reference>
<proteinExistence type="predicted"/>
<evidence type="ECO:0000313" key="1">
    <source>
        <dbReference type="EMBL" id="KAJ9618196.1"/>
    </source>
</evidence>
<comment type="caution">
    <text evidence="1">The sequence shown here is derived from an EMBL/GenBank/DDBJ whole genome shotgun (WGS) entry which is preliminary data.</text>
</comment>
<organism evidence="1">
    <name type="scientific">Knufia peltigerae</name>
    <dbReference type="NCBI Taxonomy" id="1002370"/>
    <lineage>
        <taxon>Eukaryota</taxon>
        <taxon>Fungi</taxon>
        <taxon>Dikarya</taxon>
        <taxon>Ascomycota</taxon>
        <taxon>Pezizomycotina</taxon>
        <taxon>Eurotiomycetes</taxon>
        <taxon>Chaetothyriomycetidae</taxon>
        <taxon>Chaetothyriales</taxon>
        <taxon>Trichomeriaceae</taxon>
        <taxon>Knufia</taxon>
    </lineage>
</organism>
<dbReference type="EMBL" id="JAPDRN010000144">
    <property type="protein sequence ID" value="KAJ9618196.1"/>
    <property type="molecule type" value="Genomic_DNA"/>
</dbReference>
<sequence length="209" mass="24076">MTVSTRLQAALDAEGSLMFLARYVYHVRCGQGAAWFDPGDVPALQAEAEERWGEHAEILSWDVQRRERRRWRRLEFKLYLDVDKRWYGDAIAPRRRAPSLAELLQVMHAQRWLVHFELYLYADGLDEGAIVLPAGGIIHFQRSRGGVFRLLLLQGGYVDTAAKGRAAQAIRNALQRSHDLAWLRRHIDAALPWEEWLAPPNCRNRHSIG</sequence>
<accession>A0AA39CRN1</accession>
<name>A0AA39CRN1_9EURO</name>
<dbReference type="AlphaFoldDB" id="A0AA39CRN1"/>
<protein>
    <submittedName>
        <fullName evidence="1">Uncharacterized protein</fullName>
    </submittedName>
</protein>
<gene>
    <name evidence="1" type="ORF">H2204_013151</name>
</gene>